<dbReference type="PANTHER" id="PTHR33434">
    <property type="entry name" value="DEGV DOMAIN-CONTAINING PROTEIN DR_1986-RELATED"/>
    <property type="match status" value="1"/>
</dbReference>
<reference evidence="2 3" key="1">
    <citation type="submission" date="2019-10" db="EMBL/GenBank/DDBJ databases">
        <title>Whole genome shotgun sequence of Acrocarpospora macrocephala NBRC 16266.</title>
        <authorList>
            <person name="Ichikawa N."/>
            <person name="Kimura A."/>
            <person name="Kitahashi Y."/>
            <person name="Komaki H."/>
            <person name="Oguchi A."/>
        </authorList>
    </citation>
    <scope>NUCLEOTIDE SEQUENCE [LARGE SCALE GENOMIC DNA]</scope>
    <source>
        <strain evidence="2 3">NBRC 16266</strain>
    </source>
</reference>
<dbReference type="PANTHER" id="PTHR33434:SF2">
    <property type="entry name" value="FATTY ACID-BINDING PROTEIN TM_1468"/>
    <property type="match status" value="1"/>
</dbReference>
<dbReference type="SUPFAM" id="SSF82549">
    <property type="entry name" value="DAK1/DegV-like"/>
    <property type="match status" value="1"/>
</dbReference>
<dbReference type="NCBIfam" id="TIGR00762">
    <property type="entry name" value="DegV"/>
    <property type="match status" value="1"/>
</dbReference>
<sequence>MSVVVVTDSSAYLPPVEADRWGVTVVPLQVIIGGREFDDGAQIDAKGVADALREWTPVTTSRPAPQRFADAYEAAAARGATGVVSVHLSSEMSGTLDAARIAAKQALIPVEVIDSRSIAMGLGFPVLAAARAAALGATLPEVAAIARTTAAATQSFFYVNTLEYLRRGGRIGAAATVLGSALAIKPLLHLTNGSITLLEKVRTTTRALARLEDLATSTAGETPVNIAIQHLSTPTQADSLASRLTTRIPNLNHMMIVEVGAAIAAHTGPGMLAVTISPQP</sequence>
<name>A0A5M3X7F2_9ACTN</name>
<keyword evidence="3" id="KW-1185">Reference proteome</keyword>
<dbReference type="AlphaFoldDB" id="A0A5M3X7F2"/>
<dbReference type="Pfam" id="PF02645">
    <property type="entry name" value="DegV"/>
    <property type="match status" value="1"/>
</dbReference>
<evidence type="ECO:0000256" key="1">
    <source>
        <dbReference type="ARBA" id="ARBA00023121"/>
    </source>
</evidence>
<dbReference type="InterPro" id="IPR050270">
    <property type="entry name" value="DegV_domain_contain"/>
</dbReference>
<dbReference type="EMBL" id="BLAE01000076">
    <property type="protein sequence ID" value="GES15471.1"/>
    <property type="molecule type" value="Genomic_DNA"/>
</dbReference>
<dbReference type="Gene3D" id="3.40.50.10170">
    <property type="match status" value="1"/>
</dbReference>
<organism evidence="2 3">
    <name type="scientific">Acrocarpospora macrocephala</name>
    <dbReference type="NCBI Taxonomy" id="150177"/>
    <lineage>
        <taxon>Bacteria</taxon>
        <taxon>Bacillati</taxon>
        <taxon>Actinomycetota</taxon>
        <taxon>Actinomycetes</taxon>
        <taxon>Streptosporangiales</taxon>
        <taxon>Streptosporangiaceae</taxon>
        <taxon>Acrocarpospora</taxon>
    </lineage>
</organism>
<protein>
    <submittedName>
        <fullName evidence="2">DegV domain-containing protein</fullName>
    </submittedName>
</protein>
<keyword evidence="1" id="KW-0446">Lipid-binding</keyword>
<dbReference type="PROSITE" id="PS51482">
    <property type="entry name" value="DEGV"/>
    <property type="match status" value="1"/>
</dbReference>
<accession>A0A5M3X7F2</accession>
<evidence type="ECO:0000313" key="3">
    <source>
        <dbReference type="Proteomes" id="UP000331127"/>
    </source>
</evidence>
<dbReference type="GO" id="GO:0008289">
    <property type="term" value="F:lipid binding"/>
    <property type="evidence" value="ECO:0007669"/>
    <property type="project" value="UniProtKB-KW"/>
</dbReference>
<dbReference type="OrthoDB" id="9760324at2"/>
<gene>
    <name evidence="2" type="ORF">Amac_090680</name>
</gene>
<dbReference type="InterPro" id="IPR043168">
    <property type="entry name" value="DegV_C"/>
</dbReference>
<evidence type="ECO:0000313" key="2">
    <source>
        <dbReference type="EMBL" id="GES15471.1"/>
    </source>
</evidence>
<dbReference type="RefSeq" id="WP_155360588.1">
    <property type="nucleotide sequence ID" value="NZ_BAAAHL010000029.1"/>
</dbReference>
<comment type="caution">
    <text evidence="2">The sequence shown here is derived from an EMBL/GenBank/DDBJ whole genome shotgun (WGS) entry which is preliminary data.</text>
</comment>
<dbReference type="Gene3D" id="3.30.1180.10">
    <property type="match status" value="1"/>
</dbReference>
<dbReference type="Proteomes" id="UP000331127">
    <property type="component" value="Unassembled WGS sequence"/>
</dbReference>
<dbReference type="InterPro" id="IPR003797">
    <property type="entry name" value="DegV"/>
</dbReference>
<proteinExistence type="predicted"/>